<dbReference type="KEGG" id="tna:CTN_0899"/>
<dbReference type="HOGENOM" id="CLU_2468004_0_0_0"/>
<dbReference type="Proteomes" id="UP000000445">
    <property type="component" value="Chromosome"/>
</dbReference>
<proteinExistence type="predicted"/>
<gene>
    <name evidence="1" type="ordered locus">CTN_0899</name>
</gene>
<protein>
    <recommendedName>
        <fullName evidence="3">Cell division protein ZapA</fullName>
    </recommendedName>
</protein>
<keyword evidence="2" id="KW-1185">Reference proteome</keyword>
<evidence type="ECO:0000313" key="2">
    <source>
        <dbReference type="Proteomes" id="UP000000445"/>
    </source>
</evidence>
<reference evidence="1 2" key="1">
    <citation type="journal article" date="2009" name="Biosci. Biotechnol. Biochem.">
        <title>WeGAS: a web-based microbial genome annotation system.</title>
        <authorList>
            <person name="Lee D."/>
            <person name="Seo H."/>
            <person name="Park C."/>
            <person name="Park K."/>
        </authorList>
    </citation>
    <scope>NUCLEOTIDE SEQUENCE [LARGE SCALE GENOMIC DNA]</scope>
    <source>
        <strain evidence="2">ATCC 49049 / DSM 4359 / NBRC 107923 / NS-E</strain>
    </source>
</reference>
<name>B9K7Z2_THENN</name>
<evidence type="ECO:0000313" key="1">
    <source>
        <dbReference type="EMBL" id="ACM23075.1"/>
    </source>
</evidence>
<dbReference type="AlphaFoldDB" id="B9K7Z2"/>
<dbReference type="RefSeq" id="WP_015919392.1">
    <property type="nucleotide sequence ID" value="NC_011978.1"/>
</dbReference>
<dbReference type="STRING" id="309803.CTN_0899"/>
<organism evidence="1 2">
    <name type="scientific">Thermotoga neapolitana (strain ATCC 49049 / DSM 4359 / NBRC 107923 / NS-E)</name>
    <dbReference type="NCBI Taxonomy" id="309803"/>
    <lineage>
        <taxon>Bacteria</taxon>
        <taxon>Thermotogati</taxon>
        <taxon>Thermotogota</taxon>
        <taxon>Thermotogae</taxon>
        <taxon>Thermotogales</taxon>
        <taxon>Thermotogaceae</taxon>
        <taxon>Thermotoga</taxon>
    </lineage>
</organism>
<accession>B9K7Z2</accession>
<evidence type="ECO:0008006" key="3">
    <source>
        <dbReference type="Google" id="ProtNLM"/>
    </source>
</evidence>
<sequence>MKKKVSVRLGKRVYNLITDEDTEIVRRTIERIEKDFKRYEEYVDEVGIDHILFVMLANAVLENMKMAEKIRELKKKISYVLKDGEDVP</sequence>
<dbReference type="EMBL" id="CP000916">
    <property type="protein sequence ID" value="ACM23075.1"/>
    <property type="molecule type" value="Genomic_DNA"/>
</dbReference>